<protein>
    <recommendedName>
        <fullName evidence="3">CBM1 domain-containing protein</fullName>
    </recommendedName>
</protein>
<feature type="domain" description="CBM1" evidence="3">
    <location>
        <begin position="20"/>
        <end position="62"/>
    </location>
</feature>
<feature type="signal peptide" evidence="2">
    <location>
        <begin position="1"/>
        <end position="18"/>
    </location>
</feature>
<reference evidence="4 5" key="1">
    <citation type="journal article" date="2024" name="Commun. Biol.">
        <title>Comparative genomic analysis of thermophilic fungi reveals convergent evolutionary adaptations and gene losses.</title>
        <authorList>
            <person name="Steindorff A.S."/>
            <person name="Aguilar-Pontes M.V."/>
            <person name="Robinson A.J."/>
            <person name="Andreopoulos B."/>
            <person name="LaButti K."/>
            <person name="Kuo A."/>
            <person name="Mondo S."/>
            <person name="Riley R."/>
            <person name="Otillar R."/>
            <person name="Haridas S."/>
            <person name="Lipzen A."/>
            <person name="Grimwood J."/>
            <person name="Schmutz J."/>
            <person name="Clum A."/>
            <person name="Reid I.D."/>
            <person name="Moisan M.C."/>
            <person name="Butler G."/>
            <person name="Nguyen T.T.M."/>
            <person name="Dewar K."/>
            <person name="Conant G."/>
            <person name="Drula E."/>
            <person name="Henrissat B."/>
            <person name="Hansel C."/>
            <person name="Singer S."/>
            <person name="Hutchinson M.I."/>
            <person name="de Vries R.P."/>
            <person name="Natvig D.O."/>
            <person name="Powell A.J."/>
            <person name="Tsang A."/>
            <person name="Grigoriev I.V."/>
        </authorList>
    </citation>
    <scope>NUCLEOTIDE SEQUENCE [LARGE SCALE GENOMIC DNA]</scope>
    <source>
        <strain evidence="4 5">ATCC 24622</strain>
    </source>
</reference>
<organism evidence="4 5">
    <name type="scientific">Phialemonium thermophilum</name>
    <dbReference type="NCBI Taxonomy" id="223376"/>
    <lineage>
        <taxon>Eukaryota</taxon>
        <taxon>Fungi</taxon>
        <taxon>Dikarya</taxon>
        <taxon>Ascomycota</taxon>
        <taxon>Pezizomycotina</taxon>
        <taxon>Sordariomycetes</taxon>
        <taxon>Sordariomycetidae</taxon>
        <taxon>Cephalothecales</taxon>
        <taxon>Cephalothecaceae</taxon>
        <taxon>Phialemonium</taxon>
    </lineage>
</organism>
<dbReference type="InterPro" id="IPR000254">
    <property type="entry name" value="CBD"/>
</dbReference>
<comment type="caution">
    <text evidence="4">The sequence shown here is derived from an EMBL/GenBank/DDBJ whole genome shotgun (WGS) entry which is preliminary data.</text>
</comment>
<dbReference type="EMBL" id="JAZHXJ010000230">
    <property type="protein sequence ID" value="KAL1867825.1"/>
    <property type="molecule type" value="Genomic_DNA"/>
</dbReference>
<dbReference type="Pfam" id="PF00734">
    <property type="entry name" value="CBM_1"/>
    <property type="match status" value="1"/>
</dbReference>
<sequence>MRLYPALSVPLVAITVIAQGTVAPWGQCGGIGYSGPSACGAGYGCTSYKPDVHFVKYHISSYIKDGHNHNYISTADHHTTHNDDVYPRYLQSKPTGTPGYAYLDTNTGAGQFNIKDGQLVYNRGANEDPLYMNVEDPADKTQRKLQTWFNQTKNAYGTFAFQGDTVTWTVADINRPNTAAWLVCEDQELYINTGAYLYQTPPGCVDETIHSYGGSTPDV</sequence>
<feature type="chain" id="PRO_5046696028" description="CBM1 domain-containing protein" evidence="2">
    <location>
        <begin position="19"/>
        <end position="219"/>
    </location>
</feature>
<dbReference type="InterPro" id="IPR035971">
    <property type="entry name" value="CBD_sf"/>
</dbReference>
<evidence type="ECO:0000256" key="1">
    <source>
        <dbReference type="ARBA" id="ARBA00022729"/>
    </source>
</evidence>
<accession>A0ABR3WWP9</accession>
<gene>
    <name evidence="4" type="ORF">VTK73DRAFT_3967</name>
</gene>
<name>A0ABR3WWP9_9PEZI</name>
<dbReference type="SUPFAM" id="SSF57180">
    <property type="entry name" value="Cellulose-binding domain"/>
    <property type="match status" value="1"/>
</dbReference>
<dbReference type="Proteomes" id="UP001586593">
    <property type="component" value="Unassembled WGS sequence"/>
</dbReference>
<keyword evidence="5" id="KW-1185">Reference proteome</keyword>
<dbReference type="PROSITE" id="PS51164">
    <property type="entry name" value="CBM1_2"/>
    <property type="match status" value="1"/>
</dbReference>
<evidence type="ECO:0000313" key="5">
    <source>
        <dbReference type="Proteomes" id="UP001586593"/>
    </source>
</evidence>
<evidence type="ECO:0000313" key="4">
    <source>
        <dbReference type="EMBL" id="KAL1867825.1"/>
    </source>
</evidence>
<keyword evidence="1 2" id="KW-0732">Signal</keyword>
<evidence type="ECO:0000259" key="3">
    <source>
        <dbReference type="PROSITE" id="PS51164"/>
    </source>
</evidence>
<proteinExistence type="predicted"/>
<evidence type="ECO:0000256" key="2">
    <source>
        <dbReference type="SAM" id="SignalP"/>
    </source>
</evidence>